<feature type="region of interest" description="Disordered" evidence="1">
    <location>
        <begin position="1"/>
        <end position="38"/>
    </location>
</feature>
<gene>
    <name evidence="2" type="ORF">pipiens_008485</name>
</gene>
<evidence type="ECO:0000313" key="2">
    <source>
        <dbReference type="EMBL" id="KAL1399089.1"/>
    </source>
</evidence>
<feature type="compositionally biased region" description="Polar residues" evidence="1">
    <location>
        <begin position="13"/>
        <end position="30"/>
    </location>
</feature>
<feature type="region of interest" description="Disordered" evidence="1">
    <location>
        <begin position="56"/>
        <end position="84"/>
    </location>
</feature>
<dbReference type="Proteomes" id="UP001562425">
    <property type="component" value="Unassembled WGS sequence"/>
</dbReference>
<dbReference type="AlphaFoldDB" id="A0ABD1DL19"/>
<accession>A0ABD1DL19</accession>
<keyword evidence="3" id="KW-1185">Reference proteome</keyword>
<evidence type="ECO:0000313" key="3">
    <source>
        <dbReference type="Proteomes" id="UP001562425"/>
    </source>
</evidence>
<sequence>MDYADESLRLVSPKSSTTNRNRIYKSSKTDPATRPPLHPKYYPAYGEISLTIKPGPARGPASFWRPNGGRISNEMVRQETEERH</sequence>
<proteinExistence type="predicted"/>
<protein>
    <submittedName>
        <fullName evidence="2">Uncharacterized protein</fullName>
    </submittedName>
</protein>
<reference evidence="2 3" key="1">
    <citation type="submission" date="2024-05" db="EMBL/GenBank/DDBJ databases">
        <title>Culex pipiens pipiens assembly and annotation.</title>
        <authorList>
            <person name="Alout H."/>
            <person name="Durand T."/>
        </authorList>
    </citation>
    <scope>NUCLEOTIDE SEQUENCE [LARGE SCALE GENOMIC DNA]</scope>
    <source>
        <strain evidence="2">HA-2024</strain>
        <tissue evidence="2">Whole body</tissue>
    </source>
</reference>
<name>A0ABD1DL19_CULPP</name>
<dbReference type="EMBL" id="JBEHCU010005658">
    <property type="protein sequence ID" value="KAL1399089.1"/>
    <property type="molecule type" value="Genomic_DNA"/>
</dbReference>
<organism evidence="2 3">
    <name type="scientific">Culex pipiens pipiens</name>
    <name type="common">Northern house mosquito</name>
    <dbReference type="NCBI Taxonomy" id="38569"/>
    <lineage>
        <taxon>Eukaryota</taxon>
        <taxon>Metazoa</taxon>
        <taxon>Ecdysozoa</taxon>
        <taxon>Arthropoda</taxon>
        <taxon>Hexapoda</taxon>
        <taxon>Insecta</taxon>
        <taxon>Pterygota</taxon>
        <taxon>Neoptera</taxon>
        <taxon>Endopterygota</taxon>
        <taxon>Diptera</taxon>
        <taxon>Nematocera</taxon>
        <taxon>Culicoidea</taxon>
        <taxon>Culicidae</taxon>
        <taxon>Culicinae</taxon>
        <taxon>Culicini</taxon>
        <taxon>Culex</taxon>
        <taxon>Culex</taxon>
    </lineage>
</organism>
<evidence type="ECO:0000256" key="1">
    <source>
        <dbReference type="SAM" id="MobiDB-lite"/>
    </source>
</evidence>
<comment type="caution">
    <text evidence="2">The sequence shown here is derived from an EMBL/GenBank/DDBJ whole genome shotgun (WGS) entry which is preliminary data.</text>
</comment>